<dbReference type="PROSITE" id="PS52004">
    <property type="entry name" value="KS3_2"/>
    <property type="match status" value="2"/>
</dbReference>
<dbReference type="SUPFAM" id="SSF53901">
    <property type="entry name" value="Thiolase-like"/>
    <property type="match status" value="2"/>
</dbReference>
<evidence type="ECO:0000313" key="17">
    <source>
        <dbReference type="Proteomes" id="UP000693952"/>
    </source>
</evidence>
<keyword evidence="10" id="KW-0511">Multifunctional enzyme</keyword>
<dbReference type="SMART" id="SM00826">
    <property type="entry name" value="PKS_DH"/>
    <property type="match status" value="1"/>
</dbReference>
<dbReference type="CDD" id="cd08953">
    <property type="entry name" value="KR_2_SDR_x"/>
    <property type="match status" value="1"/>
</dbReference>
<dbReference type="InterPro" id="IPR054514">
    <property type="entry name" value="RhiE-like_linker"/>
</dbReference>
<dbReference type="Gene3D" id="3.40.50.720">
    <property type="entry name" value="NAD(P)-binding Rossmann-like Domain"/>
    <property type="match status" value="2"/>
</dbReference>
<feature type="compositionally biased region" description="Polar residues" evidence="12">
    <location>
        <begin position="2647"/>
        <end position="2660"/>
    </location>
</feature>
<dbReference type="SMART" id="SM01294">
    <property type="entry name" value="PKS_PP_betabranch"/>
    <property type="match status" value="3"/>
</dbReference>
<keyword evidence="6" id="KW-0963">Cytoplasm</keyword>
<gene>
    <name evidence="16" type="ORF">KSS89_25055</name>
</gene>
<dbReference type="Pfam" id="PF08242">
    <property type="entry name" value="Methyltransf_12"/>
    <property type="match status" value="1"/>
</dbReference>
<evidence type="ECO:0000256" key="11">
    <source>
        <dbReference type="PROSITE-ProRule" id="PRU01363"/>
    </source>
</evidence>
<evidence type="ECO:0000256" key="9">
    <source>
        <dbReference type="ARBA" id="ARBA00022737"/>
    </source>
</evidence>
<evidence type="ECO:0000259" key="15">
    <source>
        <dbReference type="PROSITE" id="PS52019"/>
    </source>
</evidence>
<dbReference type="Pfam" id="PF08659">
    <property type="entry name" value="KR"/>
    <property type="match status" value="1"/>
</dbReference>
<evidence type="ECO:0000313" key="16">
    <source>
        <dbReference type="EMBL" id="QXH39460.1"/>
    </source>
</evidence>
<comment type="similarity">
    <text evidence="4">Belongs to the short-chain dehydrogenases/reductases (SDR) family.</text>
</comment>
<feature type="domain" description="Ketosynthase family 3 (KS3)" evidence="14">
    <location>
        <begin position="1873"/>
        <end position="2297"/>
    </location>
</feature>
<dbReference type="InterPro" id="IPR006162">
    <property type="entry name" value="Ppantetheine_attach_site"/>
</dbReference>
<evidence type="ECO:0000256" key="2">
    <source>
        <dbReference type="ARBA" id="ARBA00004792"/>
    </source>
</evidence>
<name>A0ABX8MPI2_9PSED</name>
<dbReference type="Gene3D" id="3.10.129.110">
    <property type="entry name" value="Polyketide synthase dehydratase"/>
    <property type="match status" value="1"/>
</dbReference>
<dbReference type="Proteomes" id="UP000693952">
    <property type="component" value="Chromosome"/>
</dbReference>
<dbReference type="InterPro" id="IPR018201">
    <property type="entry name" value="Ketoacyl_synth_AS"/>
</dbReference>
<feature type="region of interest" description="Disordered" evidence="12">
    <location>
        <begin position="2647"/>
        <end position="2677"/>
    </location>
</feature>
<dbReference type="InterPro" id="IPR013968">
    <property type="entry name" value="PKS_KR"/>
</dbReference>
<evidence type="ECO:0000256" key="3">
    <source>
        <dbReference type="ARBA" id="ARBA00005194"/>
    </source>
</evidence>
<dbReference type="InterPro" id="IPR050091">
    <property type="entry name" value="PKS_NRPS_Biosynth_Enz"/>
</dbReference>
<dbReference type="PROSITE" id="PS50075">
    <property type="entry name" value="CARRIER"/>
    <property type="match status" value="3"/>
</dbReference>
<dbReference type="SUPFAM" id="SSF53335">
    <property type="entry name" value="S-adenosyl-L-methionine-dependent methyltransferases"/>
    <property type="match status" value="1"/>
</dbReference>
<feature type="active site" description="Proton donor; for dehydratase activity" evidence="11">
    <location>
        <position position="832"/>
    </location>
</feature>
<feature type="compositionally biased region" description="Polar residues" evidence="12">
    <location>
        <begin position="2667"/>
        <end position="2677"/>
    </location>
</feature>
<feature type="compositionally biased region" description="Low complexity" evidence="12">
    <location>
        <begin position="1729"/>
        <end position="1738"/>
    </location>
</feature>
<dbReference type="Gene3D" id="1.10.1240.100">
    <property type="match status" value="2"/>
</dbReference>
<dbReference type="SUPFAM" id="SSF47336">
    <property type="entry name" value="ACP-like"/>
    <property type="match status" value="3"/>
</dbReference>
<dbReference type="SMART" id="SM00825">
    <property type="entry name" value="PKS_KS"/>
    <property type="match status" value="2"/>
</dbReference>
<dbReference type="InterPro" id="IPR036291">
    <property type="entry name" value="NAD(P)-bd_dom_sf"/>
</dbReference>
<dbReference type="Pfam" id="PF00109">
    <property type="entry name" value="ketoacyl-synt"/>
    <property type="match status" value="2"/>
</dbReference>
<dbReference type="InterPro" id="IPR020807">
    <property type="entry name" value="PKS_DH"/>
</dbReference>
<feature type="domain" description="Carrier" evidence="13">
    <location>
        <begin position="2545"/>
        <end position="2622"/>
    </location>
</feature>
<evidence type="ECO:0000256" key="4">
    <source>
        <dbReference type="ARBA" id="ARBA00006484"/>
    </source>
</evidence>
<dbReference type="PANTHER" id="PTHR43775:SF37">
    <property type="entry name" value="SI:DKEY-61P9.11"/>
    <property type="match status" value="1"/>
</dbReference>
<feature type="domain" description="Ketosynthase family 3 (KS3)" evidence="14">
    <location>
        <begin position="31"/>
        <end position="455"/>
    </location>
</feature>
<dbReference type="InterPro" id="IPR020841">
    <property type="entry name" value="PKS_Beta-ketoAc_synthase_dom"/>
</dbReference>
<feature type="active site" description="Proton acceptor; for dehydratase activity" evidence="11">
    <location>
        <position position="670"/>
    </location>
</feature>
<evidence type="ECO:0000259" key="13">
    <source>
        <dbReference type="PROSITE" id="PS50075"/>
    </source>
</evidence>
<evidence type="ECO:0000256" key="1">
    <source>
        <dbReference type="ARBA" id="ARBA00004496"/>
    </source>
</evidence>
<comment type="pathway">
    <text evidence="3">Lipid metabolism; fatty acid biosynthesis.</text>
</comment>
<keyword evidence="9" id="KW-0677">Repeat</keyword>
<feature type="domain" description="Carrier" evidence="13">
    <location>
        <begin position="1749"/>
        <end position="1826"/>
    </location>
</feature>
<dbReference type="PANTHER" id="PTHR43775">
    <property type="entry name" value="FATTY ACID SYNTHASE"/>
    <property type="match status" value="1"/>
</dbReference>
<sequence>MDPRSPQDETTATPGASEQAAKPLLQACPEQAAIAIVGMSGRYPGADSLEAYWRNLVDGRDCVGEIPATRWDVDAYFDPAIPSPGKAYSKWLGSLEAIECFDPLFFNIAPTEAQRMDPQQRLFLEEGYRAFEDAGRAPQELSESRCGVYLGISGSEYGTLVQQRLGLVDMIGSSPAIAAARIAYFLNLKGPAIPVDTACSSSLVAMHLACQALRNGEVDLALAGGVALYLMPELYVCMCAAGVLSPTGKCRTLDNQADGFVPAEGVGALVLKRLADAERDGDPIHGLIIGSGINQDGRSNGLTAPNQDSQAALLREVYQRHGIDPASISYVEMHGTGTKLGDPIELNALSTVFREGTRESGFCGLGSVKSNIGHTSAAAGVAGVHKVLLQMRHRQLVPTLNYSSPNEHFDLKLEQSPFFVCTSGQPWAPTSGVPLRAAVSSFGISGTNAHLMLEEYRRPQASRSRVELDEQHPLLIVLSAKRPAQLKSCAARLKAFLENTTDVDWPALAHTLQAGRAPLEQRLAFVATAPGQVIATLAAFIEGQALEQVMVGDVRKTLAHTGDVDPAKALSGADGLALLELGREWVKGTQIDWRSLYAEQPGGRMALPTYPFARERYWIEQPPDAGDEPGPLPPTLHSSLQPLFQYSGSLAGEQRFSTTLTGDEFFLRDHQVAGQPLVPAAMQLEWARAAMAQARGLPAEHPVLLEEIAWLRPLALRSPLQVHVGLREQGEGTVAYRIFSDDQGEPLVHSQGRARLDSSPEQPRVDLQQLRAGCGRQLDGAACYGRFARIGLDYGPSFQVLQGLELADDLVLARLRGASTPPGVGLPAPLIDGALQASLGLAAQDALALPFALQRLEQWHALPHEVWAILRPATNHRGKQRGIDIDLADSEGRVMVRLSGFSSRAPADKSPLEATDTDPLQELSLMPAWEPILEQPGNTLSDSRPGGRMVEICGEVEQGQLTAGGQGAWQSWLQQQEPFEHLVWHVPPGQPWAAKAAFLLIKALLELGHGGRPLGLCVVTRQALGVRPQELGDPFQASVHGLIGSLAKEYPNWRLDLVDLAPQDPIPWSALLGRTPGVAGETLAYRQGRGYRQRLLVCQLAAPAQPAFRQAGVYVLLGGAGGIGVAFSEYLIRQYQAQVVWLGRRSEDQAIADQCARLAALGPAPLYLQADGRDRAALEAALSEIHGCYGAVHGVVHAALVLADRSLAQMDEQTFEAALAAKQETALNLDAVFGNEPLDLMLYFSSLQSFARMAGQGNYAAGCCFVDEFARNAQRPYPVKLVHWGYWGGVGVVASPDYRARMTQVGIGSIEAPQAMAWLENWLAGPLERLGFAKLDLARVAPAWGIASDEVAELMPAVPVVSLPVPPLLAPPVTAASAWQALEQRLKPLLYSLLQEHGWLATEQGLAPQYQRWRAAALRLAGHPEADTGWDRQWSQWQAYCEQVLAGTEPRGLETQVRLLDQMLRALPAILRGEREATQVLFPEGRLDGVEALYRDHPVADHFNAVLGERLQAYVEQRLRLEPQARLRILEVGAGTGGTSAGLLARLAPYAGQIDEYAYTDVSPVFLEHAQQHYAPRAGYLRTGLLDIERDPSSQGFQAGGYDVVVAANVLHATRDITQTLGQVKSLLKGNGLLLLNEATQAHLFGHLTFGLLPGWWLAEDPELRIPGTPMLTPANWRCVLQTQGFYGVDIPCGTTQALSQEIILAISDGVVRHAVTPIEPLSAAPAGPTTEAQGAQPPAAPSGLDAQELATQVEAAITQMISDYLKIAREELDRNTPFGEFGFDSIASTAFTRLLNERYGLDMAPSEFFETPTIAALASYLAQEYRAELQPLFAPAQAPRASEASAPKVAAPRVDHVAQGPGGEPGLTKAGAEPIAVIGMSGRFPEAEDIDALWRNLEAGRDCIGELPLGRFGAGPEPTLRHAGVLEDLDGFDPAFFNISRREAQGMDPQHRLLMMQVYKVIEDAGYSVQSLSGSNTALLVGTCATGYAQLLAQSGEAVTAALAVGTAGSMGPNRMSYWLNWHGPSEPIETACSSSLVAVHRAVTLLRTGQCDQAVVGGVNTLLSAEAHESFMHAGVLSGDGRCRAFSAQAGGYVRGEGVAMLMLKPLSAAERDGDHIHGLILGSAQNHGGQANSLTAPNPQAQAKVIETALREAGVDLASIGYIEAHGTGTELGDPIEIKGLKQAFRKLAGKDALAEHSVGLGTIKSNIGHLELAAGVAGLVKVLLQMRHGCLVQSLHSLPLNPQIELAGSPFYVVDAKRPWPALVDGRGNVLPRRAGVSSFGFGGVNAHVVLEEYRPQSLPAQTAQAKPVLVLLSARNATGLKARVEQLLAFMEHREVDLQSLAYTLQVGREAMKVRLACVVDSVDNLRSRLRAYLGEEGGQGEIFHGDIKRDPGLQMIFQADEDLQETASRLIAQGKLGRLAQWWVLGLEIDWTRLYGQQRPRRISLPTYPFALERCWVQASAKPRASQPHREPAPIASLPGKPRGLRLQATEERAELRAVASQGGASSGHSTVQVAVAARQISQDTAATTAMPDSRRDRIELTELEGVLRQTLAEALRIEVDDIDPDEILSDRGLDSIVAVEWIRDINKRYSILLNTSKVYEFPTIRKMALLVQQTREQLRATAPDSEAAPIVPLAEECRAASQSHPEPATSSGQRLAMENEVTTSASGENASIRQRQLEQELTASLAESLRIDGQDIDPERILSEIGLDSIIAVEWIRDINRRYSILLNTSKVYEFPTIRTLAMLVGQLRDGTASATQHASGTPPQVVKEAKEKTLAGSVSAPSKVLSPVVIPEMDSRAAMAISVLDPTTSEPNSTLAVQSRVLASQLRLDTLIGSDILRAASQLAPPADLPPNQVLLTGASGFVGRFLALALGQGLEARGGTLYCLVRAASDEAARQRLVESLAASNELQQRLVEFLRAGRLVILAGDLTKPRLGLAQPTWDMLAHKVEAIVHNGALVNHLLAYNQLHGTNVHGTAEVIRLALSGRKKTINFLSSIAVGNPVNRNEPIHEGEKALELYDNCLGAGRYAAGYAASKWAGEALLQEAWEKWLVPVKVFRCGMLLPHSTHRGFVNLGDVFSRFLVSLVQTGIAPPSLHFDSSRPVAAGFRGLPVDVAVRSIAQISLGADTGYSIYHVLSNAPGAPSLDQLVDWIQELGYPIDRLQSTQAWRADFMVRLEALSARPRSYSLYSSVYQLDELQDVLHQPEFDSHRFAERTRSLIDGPAVQDCLAPIDRGFISSYLDELGEAGLI</sequence>
<evidence type="ECO:0000256" key="10">
    <source>
        <dbReference type="ARBA" id="ARBA00023268"/>
    </source>
</evidence>
<dbReference type="InterPro" id="IPR013217">
    <property type="entry name" value="Methyltransf_12"/>
</dbReference>
<dbReference type="InterPro" id="IPR009081">
    <property type="entry name" value="PP-bd_ACP"/>
</dbReference>
<dbReference type="PROSITE" id="PS00012">
    <property type="entry name" value="PHOSPHOPANTETHEINE"/>
    <property type="match status" value="1"/>
</dbReference>
<dbReference type="Pfam" id="PF22336">
    <property type="entry name" value="RhiE-like_linker"/>
    <property type="match status" value="2"/>
</dbReference>
<dbReference type="InterPro" id="IPR049552">
    <property type="entry name" value="PKS_DH_N"/>
</dbReference>
<reference evidence="16" key="1">
    <citation type="submission" date="2021-06" db="EMBL/GenBank/DDBJ databases">
        <title>Updating the genus Pseudomonas: Description of 43 new species and partition of the Pseudomonas putida group.</title>
        <authorList>
            <person name="Girard L."/>
            <person name="Lood C."/>
            <person name="Vandamme P."/>
            <person name="Rokni-Zadeh H."/>
            <person name="van Noort V."/>
            <person name="Hofte M."/>
            <person name="Lavigne R."/>
            <person name="De Mot R."/>
        </authorList>
    </citation>
    <scope>NUCLEOTIDE SEQUENCE</scope>
    <source>
        <strain evidence="16">CMR12a</strain>
    </source>
</reference>
<protein>
    <submittedName>
        <fullName evidence="16">Thioester reductase domain-containing protein</fullName>
    </submittedName>
</protein>
<dbReference type="PROSITE" id="PS52019">
    <property type="entry name" value="PKS_MFAS_DH"/>
    <property type="match status" value="1"/>
</dbReference>
<dbReference type="Pfam" id="PF14765">
    <property type="entry name" value="PS-DH"/>
    <property type="match status" value="1"/>
</dbReference>
<feature type="region of interest" description="C-terminal hotdog fold" evidence="11">
    <location>
        <begin position="775"/>
        <end position="912"/>
    </location>
</feature>
<dbReference type="InterPro" id="IPR029063">
    <property type="entry name" value="SAM-dependent_MTases_sf"/>
</dbReference>
<dbReference type="Gene3D" id="3.40.50.150">
    <property type="entry name" value="Vaccinia Virus protein VP39"/>
    <property type="match status" value="1"/>
</dbReference>
<keyword evidence="8" id="KW-0808">Transferase</keyword>
<dbReference type="SMART" id="SM00822">
    <property type="entry name" value="PKS_KR"/>
    <property type="match status" value="1"/>
</dbReference>
<feature type="domain" description="PKS/mFAS DH" evidence="15">
    <location>
        <begin position="637"/>
        <end position="912"/>
    </location>
</feature>
<comment type="subcellular location">
    <subcellularLocation>
        <location evidence="1">Cytoplasm</location>
    </subcellularLocation>
</comment>
<feature type="region of interest" description="N-terminal hotdog fold" evidence="11">
    <location>
        <begin position="637"/>
        <end position="761"/>
    </location>
</feature>
<feature type="domain" description="Carrier" evidence="13">
    <location>
        <begin position="2679"/>
        <end position="2756"/>
    </location>
</feature>
<dbReference type="CDD" id="cd00833">
    <property type="entry name" value="PKS"/>
    <property type="match status" value="2"/>
</dbReference>
<dbReference type="RefSeq" id="WP_124347574.1">
    <property type="nucleotide sequence ID" value="NZ_CP027706.1"/>
</dbReference>
<dbReference type="InterPro" id="IPR013120">
    <property type="entry name" value="FAR_NAD-bd"/>
</dbReference>
<dbReference type="PROSITE" id="PS00606">
    <property type="entry name" value="KS3_1"/>
    <property type="match status" value="2"/>
</dbReference>
<dbReference type="Pfam" id="PF02801">
    <property type="entry name" value="Ketoacyl-synt_C"/>
    <property type="match status" value="2"/>
</dbReference>
<dbReference type="Pfam" id="PF21089">
    <property type="entry name" value="PKS_DH_N"/>
    <property type="match status" value="1"/>
</dbReference>
<proteinExistence type="inferred from homology"/>
<dbReference type="EMBL" id="CP077074">
    <property type="protein sequence ID" value="QXH39460.1"/>
    <property type="molecule type" value="Genomic_DNA"/>
</dbReference>
<dbReference type="InterPro" id="IPR020806">
    <property type="entry name" value="PKS_PP-bd"/>
</dbReference>
<evidence type="ECO:0000256" key="7">
    <source>
        <dbReference type="ARBA" id="ARBA00022553"/>
    </source>
</evidence>
<comment type="pathway">
    <text evidence="2">Antibiotic biosynthesis.</text>
</comment>
<dbReference type="NCBIfam" id="TIGR01746">
    <property type="entry name" value="Thioester-redct"/>
    <property type="match status" value="1"/>
</dbReference>
<evidence type="ECO:0000256" key="12">
    <source>
        <dbReference type="SAM" id="MobiDB-lite"/>
    </source>
</evidence>
<dbReference type="Pfam" id="PF00550">
    <property type="entry name" value="PP-binding"/>
    <property type="match status" value="3"/>
</dbReference>
<accession>A0ABX8MPI2</accession>
<dbReference type="InterPro" id="IPR057326">
    <property type="entry name" value="KR_dom"/>
</dbReference>
<dbReference type="InterPro" id="IPR036736">
    <property type="entry name" value="ACP-like_sf"/>
</dbReference>
<dbReference type="InterPro" id="IPR049551">
    <property type="entry name" value="PKS_DH_C"/>
</dbReference>
<dbReference type="SUPFAM" id="SSF51735">
    <property type="entry name" value="NAD(P)-binding Rossmann-fold domains"/>
    <property type="match status" value="3"/>
</dbReference>
<dbReference type="InterPro" id="IPR049900">
    <property type="entry name" value="PKS_mFAS_DH"/>
</dbReference>
<dbReference type="Gene3D" id="3.40.47.10">
    <property type="match status" value="2"/>
</dbReference>
<dbReference type="InterPro" id="IPR010080">
    <property type="entry name" value="Thioester_reductase-like_dom"/>
</dbReference>
<evidence type="ECO:0000256" key="5">
    <source>
        <dbReference type="ARBA" id="ARBA00022450"/>
    </source>
</evidence>
<keyword evidence="17" id="KW-1185">Reference proteome</keyword>
<keyword evidence="7" id="KW-0597">Phosphoprotein</keyword>
<evidence type="ECO:0000256" key="8">
    <source>
        <dbReference type="ARBA" id="ARBA00022679"/>
    </source>
</evidence>
<dbReference type="InterPro" id="IPR014031">
    <property type="entry name" value="Ketoacyl_synth_C"/>
</dbReference>
<feature type="region of interest" description="Disordered" evidence="12">
    <location>
        <begin position="1722"/>
        <end position="1743"/>
    </location>
</feature>
<dbReference type="InterPro" id="IPR042104">
    <property type="entry name" value="PKS_dehydratase_sf"/>
</dbReference>
<keyword evidence="5" id="KW-0596">Phosphopantetheine</keyword>
<dbReference type="Pfam" id="PF07993">
    <property type="entry name" value="NAD_binding_4"/>
    <property type="match status" value="1"/>
</dbReference>
<organism evidence="16 17">
    <name type="scientific">Pseudomonas sessilinigenes</name>
    <dbReference type="NCBI Taxonomy" id="658629"/>
    <lineage>
        <taxon>Bacteria</taxon>
        <taxon>Pseudomonadati</taxon>
        <taxon>Pseudomonadota</taxon>
        <taxon>Gammaproteobacteria</taxon>
        <taxon>Pseudomonadales</taxon>
        <taxon>Pseudomonadaceae</taxon>
        <taxon>Pseudomonas</taxon>
    </lineage>
</organism>
<dbReference type="InterPro" id="IPR016039">
    <property type="entry name" value="Thiolase-like"/>
</dbReference>
<dbReference type="SMART" id="SM00823">
    <property type="entry name" value="PKS_PP"/>
    <property type="match status" value="3"/>
</dbReference>
<dbReference type="InterPro" id="IPR014030">
    <property type="entry name" value="Ketoacyl_synth_N"/>
</dbReference>
<evidence type="ECO:0000256" key="6">
    <source>
        <dbReference type="ARBA" id="ARBA00022490"/>
    </source>
</evidence>
<feature type="region of interest" description="Disordered" evidence="12">
    <location>
        <begin position="2469"/>
        <end position="2488"/>
    </location>
</feature>
<evidence type="ECO:0000259" key="14">
    <source>
        <dbReference type="PROSITE" id="PS52004"/>
    </source>
</evidence>
<dbReference type="Gene3D" id="1.10.1200.10">
    <property type="entry name" value="ACP-like"/>
    <property type="match status" value="3"/>
</dbReference>